<name>A0AAU9B4C8_LYSEN</name>
<feature type="signal peptide" evidence="2">
    <location>
        <begin position="1"/>
        <end position="20"/>
    </location>
</feature>
<organism evidence="3 4">
    <name type="scientific">Lysobacter enzymogenes</name>
    <dbReference type="NCBI Taxonomy" id="69"/>
    <lineage>
        <taxon>Bacteria</taxon>
        <taxon>Pseudomonadati</taxon>
        <taxon>Pseudomonadota</taxon>
        <taxon>Gammaproteobacteria</taxon>
        <taxon>Lysobacterales</taxon>
        <taxon>Lysobacteraceae</taxon>
        <taxon>Lysobacter</taxon>
    </lineage>
</organism>
<keyword evidence="2" id="KW-0732">Signal</keyword>
<dbReference type="KEGG" id="lem:LEN_3659"/>
<dbReference type="AlphaFoldDB" id="A0AAU9B4C8"/>
<sequence>MRSPPALALLTAALLAAALAACGGKDPAVAGDGAHAGDPSALPAPEGGRGSITGMPDAGTPGQTGAPAPAPPQLDENGNPLPPADPNAVADPAAPVDPNAPVDSALPVPAAHDPAAVDAAPAAPTPAGEPTPEDAVAVVRDYYAAINAHRYERAYALWSDGGRASGQDAQQFANGFAQTAGVSVELAPAGRVDAGAGQRHIEVPVSITATQRDGSQRRFVGAYTLRRAVVDGASAEQRAWRIASADIRELKP</sequence>
<evidence type="ECO:0000256" key="2">
    <source>
        <dbReference type="SAM" id="SignalP"/>
    </source>
</evidence>
<evidence type="ECO:0008006" key="5">
    <source>
        <dbReference type="Google" id="ProtNLM"/>
    </source>
</evidence>
<evidence type="ECO:0000313" key="3">
    <source>
        <dbReference type="EMBL" id="BAV99146.1"/>
    </source>
</evidence>
<dbReference type="EMBL" id="AP014940">
    <property type="protein sequence ID" value="BAV99146.1"/>
    <property type="molecule type" value="Genomic_DNA"/>
</dbReference>
<dbReference type="PROSITE" id="PS51257">
    <property type="entry name" value="PROKAR_LIPOPROTEIN"/>
    <property type="match status" value="1"/>
</dbReference>
<protein>
    <recommendedName>
        <fullName evidence="5">Lipoprotein</fullName>
    </recommendedName>
</protein>
<feature type="region of interest" description="Disordered" evidence="1">
    <location>
        <begin position="24"/>
        <end position="109"/>
    </location>
</feature>
<gene>
    <name evidence="3" type="ORF">LEN_3659</name>
</gene>
<feature type="chain" id="PRO_5043986736" description="Lipoprotein" evidence="2">
    <location>
        <begin position="21"/>
        <end position="252"/>
    </location>
</feature>
<dbReference type="GeneID" id="83065466"/>
<dbReference type="Proteomes" id="UP000218824">
    <property type="component" value="Chromosome"/>
</dbReference>
<reference evidence="3 4" key="1">
    <citation type="journal article" date="2017" name="DNA Res.">
        <title>Complete genome sequence and expression profile of the commercial lytic enzyme producer Lysobacter enzymogenes M497-1.</title>
        <authorList>
            <person name="Takami H."/>
            <person name="Toyoda A."/>
            <person name="Uchiyama I."/>
            <person name="Itoh T."/>
            <person name="Takaki Y."/>
            <person name="Arai W."/>
            <person name="Nishi S."/>
            <person name="Kawai M."/>
            <person name="Shinya K."/>
            <person name="Ikeda H."/>
        </authorList>
    </citation>
    <scope>NUCLEOTIDE SEQUENCE [LARGE SCALE GENOMIC DNA]</scope>
    <source>
        <strain evidence="3 4">M497-1</strain>
    </source>
</reference>
<feature type="compositionally biased region" description="Low complexity" evidence="1">
    <location>
        <begin position="86"/>
        <end position="109"/>
    </location>
</feature>
<feature type="compositionally biased region" description="Low complexity" evidence="1">
    <location>
        <begin position="58"/>
        <end position="67"/>
    </location>
</feature>
<evidence type="ECO:0000256" key="1">
    <source>
        <dbReference type="SAM" id="MobiDB-lite"/>
    </source>
</evidence>
<dbReference type="RefSeq" id="WP_096379505.1">
    <property type="nucleotide sequence ID" value="NZ_AP014940.1"/>
</dbReference>
<evidence type="ECO:0000313" key="4">
    <source>
        <dbReference type="Proteomes" id="UP000218824"/>
    </source>
</evidence>
<proteinExistence type="predicted"/>
<accession>A0AAU9B4C8</accession>